<dbReference type="AlphaFoldDB" id="A0A2G9Y886"/>
<dbReference type="CDD" id="cd00403">
    <property type="entry name" value="Ribosomal_L1"/>
    <property type="match status" value="1"/>
</dbReference>
<evidence type="ECO:0000256" key="9">
    <source>
        <dbReference type="HAMAP-Rule" id="MF_01318"/>
    </source>
</evidence>
<comment type="function">
    <text evidence="9">Protein L1 is also a translational repressor protein, it controls the translation of the L11 operon by binding to its mRNA.</text>
</comment>
<dbReference type="PANTHER" id="PTHR36427">
    <property type="entry name" value="54S RIBOSOMAL PROTEIN L1, MITOCHONDRIAL"/>
    <property type="match status" value="1"/>
</dbReference>
<dbReference type="InterPro" id="IPR005878">
    <property type="entry name" value="Ribosom_uL1_bac-type"/>
</dbReference>
<dbReference type="GO" id="GO:0006412">
    <property type="term" value="P:translation"/>
    <property type="evidence" value="ECO:0007669"/>
    <property type="project" value="UniProtKB-UniRule"/>
</dbReference>
<dbReference type="GO" id="GO:0006417">
    <property type="term" value="P:regulation of translation"/>
    <property type="evidence" value="ECO:0007669"/>
    <property type="project" value="UniProtKB-KW"/>
</dbReference>
<dbReference type="Gene3D" id="3.30.190.20">
    <property type="match status" value="1"/>
</dbReference>
<accession>A0A2G9Y886</accession>
<dbReference type="Proteomes" id="UP000230392">
    <property type="component" value="Unassembled WGS sequence"/>
</dbReference>
<sequence>MRKRSKRYRENSQKIESTKVYSPQEALDFLAGVKRVKFDETVELACHLGVDTSKGEQTVRGTAVLPHGTGKKATVLALVDETEAEEAKSAGADFVGLAEYITKISEGWTGFDVAITTPKHLKDVAKLGKVLGPRGLMPSPKNGTVTTTVGQTVKELKAGRVEFRMDKGGNLHLPIGKVSFSKEALQENLKAALSAIVASQPPAVKGQFIKSIHLTTTMGPSFQIRSD</sequence>
<dbReference type="EMBL" id="PCRF01000282">
    <property type="protein sequence ID" value="PIP15455.1"/>
    <property type="molecule type" value="Genomic_DNA"/>
</dbReference>
<keyword evidence="2 9" id="KW-0678">Repressor</keyword>
<comment type="caution">
    <text evidence="10">The sequence shown here is derived from an EMBL/GenBank/DDBJ whole genome shotgun (WGS) entry which is preliminary data.</text>
</comment>
<dbReference type="InterPro" id="IPR023674">
    <property type="entry name" value="Ribosomal_uL1-like"/>
</dbReference>
<keyword evidence="4 9" id="KW-0810">Translation regulation</keyword>
<evidence type="ECO:0000256" key="7">
    <source>
        <dbReference type="ARBA" id="ARBA00023274"/>
    </source>
</evidence>
<evidence type="ECO:0000256" key="8">
    <source>
        <dbReference type="ARBA" id="ARBA00035241"/>
    </source>
</evidence>
<dbReference type="InterPro" id="IPR028364">
    <property type="entry name" value="Ribosomal_uL1/biogenesis"/>
</dbReference>
<comment type="similarity">
    <text evidence="1 9">Belongs to the universal ribosomal protein uL1 family.</text>
</comment>
<protein>
    <recommendedName>
        <fullName evidence="8 9">Large ribosomal subunit protein uL1</fullName>
    </recommendedName>
</protein>
<dbReference type="Gene3D" id="3.40.50.790">
    <property type="match status" value="1"/>
</dbReference>
<keyword evidence="9" id="KW-0820">tRNA-binding</keyword>
<evidence type="ECO:0000256" key="5">
    <source>
        <dbReference type="ARBA" id="ARBA00022884"/>
    </source>
</evidence>
<dbReference type="PANTHER" id="PTHR36427:SF3">
    <property type="entry name" value="LARGE RIBOSOMAL SUBUNIT PROTEIN UL1M"/>
    <property type="match status" value="1"/>
</dbReference>
<evidence type="ECO:0000256" key="4">
    <source>
        <dbReference type="ARBA" id="ARBA00022845"/>
    </source>
</evidence>
<comment type="subunit">
    <text evidence="9">Part of the 50S ribosomal subunit.</text>
</comment>
<evidence type="ECO:0000313" key="11">
    <source>
        <dbReference type="Proteomes" id="UP000230392"/>
    </source>
</evidence>
<dbReference type="GO" id="GO:0000049">
    <property type="term" value="F:tRNA binding"/>
    <property type="evidence" value="ECO:0007669"/>
    <property type="project" value="UniProtKB-KW"/>
</dbReference>
<evidence type="ECO:0000256" key="6">
    <source>
        <dbReference type="ARBA" id="ARBA00022980"/>
    </source>
</evidence>
<keyword evidence="5 9" id="KW-0694">RNA-binding</keyword>
<dbReference type="SUPFAM" id="SSF56808">
    <property type="entry name" value="Ribosomal protein L1"/>
    <property type="match status" value="1"/>
</dbReference>
<reference evidence="10 11" key="1">
    <citation type="submission" date="2017-09" db="EMBL/GenBank/DDBJ databases">
        <title>Depth-based differentiation of microbial function through sediment-hosted aquifers and enrichment of novel symbionts in the deep terrestrial subsurface.</title>
        <authorList>
            <person name="Probst A.J."/>
            <person name="Ladd B."/>
            <person name="Jarett J.K."/>
            <person name="Geller-Mcgrath D.E."/>
            <person name="Sieber C.M."/>
            <person name="Emerson J.B."/>
            <person name="Anantharaman K."/>
            <person name="Thomas B.C."/>
            <person name="Malmstrom R."/>
            <person name="Stieglmeier M."/>
            <person name="Klingl A."/>
            <person name="Woyke T."/>
            <person name="Ryan C.M."/>
            <person name="Banfield J.F."/>
        </authorList>
    </citation>
    <scope>NUCLEOTIDE SEQUENCE [LARGE SCALE GENOMIC DNA]</scope>
    <source>
        <strain evidence="10">CG23_combo_of_CG06-09_8_20_14_all_48_7</strain>
    </source>
</reference>
<keyword evidence="7 9" id="KW-0687">Ribonucleoprotein</keyword>
<dbReference type="GO" id="GO:0015934">
    <property type="term" value="C:large ribosomal subunit"/>
    <property type="evidence" value="ECO:0007669"/>
    <property type="project" value="InterPro"/>
</dbReference>
<comment type="function">
    <text evidence="9">Binds directly to 23S rRNA. The L1 stalk is quite mobile in the ribosome, and is involved in E site tRNA release.</text>
</comment>
<keyword evidence="3 9" id="KW-0699">rRNA-binding</keyword>
<evidence type="ECO:0000256" key="2">
    <source>
        <dbReference type="ARBA" id="ARBA00022491"/>
    </source>
</evidence>
<dbReference type="FunFam" id="3.40.50.790:FF:000001">
    <property type="entry name" value="50S ribosomal protein L1"/>
    <property type="match status" value="1"/>
</dbReference>
<name>A0A2G9Y886_9BACT</name>
<proteinExistence type="inferred from homology"/>
<dbReference type="GO" id="GO:0003735">
    <property type="term" value="F:structural constituent of ribosome"/>
    <property type="evidence" value="ECO:0007669"/>
    <property type="project" value="InterPro"/>
</dbReference>
<dbReference type="HAMAP" id="MF_01318_B">
    <property type="entry name" value="Ribosomal_uL1_B"/>
    <property type="match status" value="1"/>
</dbReference>
<dbReference type="Pfam" id="PF00687">
    <property type="entry name" value="Ribosomal_L1"/>
    <property type="match status" value="1"/>
</dbReference>
<dbReference type="InterPro" id="IPR002143">
    <property type="entry name" value="Ribosomal_uL1"/>
</dbReference>
<organism evidence="10 11">
    <name type="scientific">bacterium (Candidatus Ratteibacteria) CG23_combo_of_CG06-09_8_20_14_all_48_7</name>
    <dbReference type="NCBI Taxonomy" id="2014292"/>
    <lineage>
        <taxon>Bacteria</taxon>
        <taxon>Candidatus Ratteibacteria</taxon>
    </lineage>
</organism>
<evidence type="ECO:0000256" key="3">
    <source>
        <dbReference type="ARBA" id="ARBA00022730"/>
    </source>
</evidence>
<dbReference type="GO" id="GO:0019843">
    <property type="term" value="F:rRNA binding"/>
    <property type="evidence" value="ECO:0007669"/>
    <property type="project" value="UniProtKB-UniRule"/>
</dbReference>
<gene>
    <name evidence="9" type="primary">rplA</name>
    <name evidence="10" type="ORF">COX46_05775</name>
</gene>
<evidence type="ECO:0000256" key="1">
    <source>
        <dbReference type="ARBA" id="ARBA00010531"/>
    </source>
</evidence>
<evidence type="ECO:0000313" key="10">
    <source>
        <dbReference type="EMBL" id="PIP15455.1"/>
    </source>
</evidence>
<dbReference type="NCBIfam" id="TIGR01169">
    <property type="entry name" value="rplA_bact"/>
    <property type="match status" value="1"/>
</dbReference>
<dbReference type="PIRSF" id="PIRSF002155">
    <property type="entry name" value="Ribosomal_L1"/>
    <property type="match status" value="1"/>
</dbReference>
<dbReference type="InterPro" id="IPR016095">
    <property type="entry name" value="Ribosomal_uL1_3-a/b-sand"/>
</dbReference>
<keyword evidence="6 9" id="KW-0689">Ribosomal protein</keyword>